<keyword evidence="2" id="KW-0472">Membrane</keyword>
<dbReference type="GO" id="GO:0042597">
    <property type="term" value="C:periplasmic space"/>
    <property type="evidence" value="ECO:0007669"/>
    <property type="project" value="UniProtKB-ARBA"/>
</dbReference>
<accession>A0A101FGS2</accession>
<dbReference type="PANTHER" id="PTHR30290:SF64">
    <property type="entry name" value="ABC TRANSPORTER PERIPLASMIC BINDING PROTEIN"/>
    <property type="match status" value="1"/>
</dbReference>
<organism evidence="4 5">
    <name type="scientific">Thermacetogenium phaeum</name>
    <dbReference type="NCBI Taxonomy" id="85874"/>
    <lineage>
        <taxon>Bacteria</taxon>
        <taxon>Bacillati</taxon>
        <taxon>Bacillota</taxon>
        <taxon>Clostridia</taxon>
        <taxon>Thermoanaerobacterales</taxon>
        <taxon>Thermoanaerobacteraceae</taxon>
        <taxon>Thermacetogenium</taxon>
    </lineage>
</organism>
<dbReference type="PIRSF" id="PIRSF002741">
    <property type="entry name" value="MppA"/>
    <property type="match status" value="1"/>
</dbReference>
<dbReference type="EMBL" id="LGFO01000045">
    <property type="protein sequence ID" value="KUK36763.1"/>
    <property type="molecule type" value="Genomic_DNA"/>
</dbReference>
<dbReference type="SUPFAM" id="SSF53850">
    <property type="entry name" value="Periplasmic binding protein-like II"/>
    <property type="match status" value="1"/>
</dbReference>
<evidence type="ECO:0000313" key="5">
    <source>
        <dbReference type="Proteomes" id="UP000053326"/>
    </source>
</evidence>
<dbReference type="Gene3D" id="3.40.190.10">
    <property type="entry name" value="Periplasmic binding protein-like II"/>
    <property type="match status" value="1"/>
</dbReference>
<dbReference type="AlphaFoldDB" id="A0A101FGS2"/>
<dbReference type="GO" id="GO:1904680">
    <property type="term" value="F:peptide transmembrane transporter activity"/>
    <property type="evidence" value="ECO:0007669"/>
    <property type="project" value="TreeGrafter"/>
</dbReference>
<proteinExistence type="predicted"/>
<keyword evidence="1" id="KW-0732">Signal</keyword>
<evidence type="ECO:0000256" key="1">
    <source>
        <dbReference type="ARBA" id="ARBA00022729"/>
    </source>
</evidence>
<protein>
    <submittedName>
        <fullName evidence="4">Glutathione ABC transport system substrate protein GsiD</fullName>
    </submittedName>
</protein>
<dbReference type="InterPro" id="IPR039424">
    <property type="entry name" value="SBP_5"/>
</dbReference>
<dbReference type="PANTHER" id="PTHR30290">
    <property type="entry name" value="PERIPLASMIC BINDING COMPONENT OF ABC TRANSPORTER"/>
    <property type="match status" value="1"/>
</dbReference>
<comment type="caution">
    <text evidence="4">The sequence shown here is derived from an EMBL/GenBank/DDBJ whole genome shotgun (WGS) entry which is preliminary data.</text>
</comment>
<dbReference type="GO" id="GO:0043190">
    <property type="term" value="C:ATP-binding cassette (ABC) transporter complex"/>
    <property type="evidence" value="ECO:0007669"/>
    <property type="project" value="InterPro"/>
</dbReference>
<dbReference type="Gene3D" id="3.90.76.10">
    <property type="entry name" value="Dipeptide-binding Protein, Domain 1"/>
    <property type="match status" value="1"/>
</dbReference>
<dbReference type="PROSITE" id="PS51257">
    <property type="entry name" value="PROKAR_LIPOPROTEIN"/>
    <property type="match status" value="1"/>
</dbReference>
<dbReference type="CDD" id="cd08520">
    <property type="entry name" value="PBP2_NikA_DppA_OppA_like_21"/>
    <property type="match status" value="1"/>
</dbReference>
<evidence type="ECO:0000256" key="2">
    <source>
        <dbReference type="SAM" id="Phobius"/>
    </source>
</evidence>
<feature type="transmembrane region" description="Helical" evidence="2">
    <location>
        <begin position="12"/>
        <end position="31"/>
    </location>
</feature>
<keyword evidence="2" id="KW-0812">Transmembrane</keyword>
<dbReference type="Proteomes" id="UP000053326">
    <property type="component" value="Unassembled WGS sequence"/>
</dbReference>
<gene>
    <name evidence="4" type="ORF">XD66_0527</name>
</gene>
<name>A0A101FGS2_9THEO</name>
<dbReference type="InterPro" id="IPR000914">
    <property type="entry name" value="SBP_5_dom"/>
</dbReference>
<evidence type="ECO:0000313" key="4">
    <source>
        <dbReference type="EMBL" id="KUK36763.1"/>
    </source>
</evidence>
<dbReference type="GO" id="GO:0015833">
    <property type="term" value="P:peptide transport"/>
    <property type="evidence" value="ECO:0007669"/>
    <property type="project" value="TreeGrafter"/>
</dbReference>
<feature type="domain" description="Solute-binding protein family 5" evidence="3">
    <location>
        <begin position="94"/>
        <end position="447"/>
    </location>
</feature>
<keyword evidence="2" id="KW-1133">Transmembrane helix</keyword>
<dbReference type="PATRIC" id="fig|85874.4.peg.1676"/>
<dbReference type="Gene3D" id="3.10.105.10">
    <property type="entry name" value="Dipeptide-binding Protein, Domain 3"/>
    <property type="match status" value="1"/>
</dbReference>
<evidence type="ECO:0000259" key="3">
    <source>
        <dbReference type="Pfam" id="PF00496"/>
    </source>
</evidence>
<sequence>MARVNLRPRLRIIGWLLILGTALNLLIFAAAGCGAKKASRETAPVTERIDVYTVADTTGDWGFPSPYAHYSRGPGYVRMSFIFDTLVWKDDRGYVPALAESWEYLEDENAYLFKLRKDVTWHDGERFTAEDVAFTIDYIKQHPYQWVDSSIIKKAEVVDEDTVKIYLSKPYAPFVDNVACTLPILPEHIWKDVQDPEQFQEEKAVVGTGPFKLVDYNKAQGTYLYEAYDDYYLGKPKVKQLRFVKISEEMAASALKQKQVHAAGIPSELVEAMKKEGFTVIGTHDWNAKLMINHKKPPFNEKRFRQALAYAIDREEIVATCLRGHGLVGNPGFVLPDSPWYNPEAEQYRYSPTKAQEIMESLGYVKKDGYYQKDGKVLELELLVAGGTGSPGEREGEMIEQQLEKVGIKVNLRSVESKTRDNLVNEWKFDLALSGHGGIGGDPDFLNRSIIGQGFNSARYTENETLVNLLKQQQQAMDERERKGILAEIQKLYAEEVPALTLYYPTSYWAFNEKVIKLFYTRQGIAIGVPIPLNKLAFVK</sequence>
<dbReference type="InterPro" id="IPR030678">
    <property type="entry name" value="Peptide/Ni-bd"/>
</dbReference>
<dbReference type="Pfam" id="PF00496">
    <property type="entry name" value="SBP_bac_5"/>
    <property type="match status" value="1"/>
</dbReference>
<reference evidence="5" key="1">
    <citation type="journal article" date="2015" name="MBio">
        <title>Genome-Resolved Metagenomic Analysis Reveals Roles for Candidate Phyla and Other Microbial Community Members in Biogeochemical Transformations in Oil Reservoirs.</title>
        <authorList>
            <person name="Hu P."/>
            <person name="Tom L."/>
            <person name="Singh A."/>
            <person name="Thomas B.C."/>
            <person name="Baker B.J."/>
            <person name="Piceno Y.M."/>
            <person name="Andersen G.L."/>
            <person name="Banfield J.F."/>
        </authorList>
    </citation>
    <scope>NUCLEOTIDE SEQUENCE [LARGE SCALE GENOMIC DNA]</scope>
</reference>